<name>A0A9Q8TYV4_9GAMM</name>
<evidence type="ECO:0000313" key="5">
    <source>
        <dbReference type="EMBL" id="URQ62740.1"/>
    </source>
</evidence>
<keyword evidence="6" id="KW-1185">Reference proteome</keyword>
<dbReference type="AlphaFoldDB" id="A0A9Q8TYV4"/>
<dbReference type="InterPro" id="IPR018228">
    <property type="entry name" value="DNase_TatD-rel_CS"/>
</dbReference>
<evidence type="ECO:0000256" key="1">
    <source>
        <dbReference type="ARBA" id="ARBA00009275"/>
    </source>
</evidence>
<sequence length="260" mass="29758">MVLADACFNITHSSFKENFEDILNESKKLGVGHFFCPAAEKKDIDKVIKFSSIYKEISCGIGIHPHHANEVDAELLMKLETLINQEDITAIGEIGLDYYRDFQQKITQQESFEEQLKLASDHKMPVFLHNREAFKDFYSILKKYFSNLPGGIVHCFTGSKDELVSFLDLGLYIGITGWVCDERRGADLNSLLKFIPKDRLIIETDAPYLIPRNLKSKTKHNINTPMNLPHIAEHIANVRGENVIEMAEYTTENFKKLFTL</sequence>
<evidence type="ECO:0000256" key="3">
    <source>
        <dbReference type="ARBA" id="ARBA00022801"/>
    </source>
</evidence>
<dbReference type="GO" id="GO:0005829">
    <property type="term" value="C:cytosol"/>
    <property type="evidence" value="ECO:0007669"/>
    <property type="project" value="TreeGrafter"/>
</dbReference>
<keyword evidence="5" id="KW-0540">Nuclease</keyword>
<dbReference type="GO" id="GO:0004527">
    <property type="term" value="F:exonuclease activity"/>
    <property type="evidence" value="ECO:0007669"/>
    <property type="project" value="UniProtKB-KW"/>
</dbReference>
<dbReference type="PIRSF" id="PIRSF005902">
    <property type="entry name" value="DNase_TatD"/>
    <property type="match status" value="1"/>
</dbReference>
<dbReference type="Gene3D" id="3.20.20.140">
    <property type="entry name" value="Metal-dependent hydrolases"/>
    <property type="match status" value="1"/>
</dbReference>
<keyword evidence="5" id="KW-0269">Exonuclease</keyword>
<dbReference type="PANTHER" id="PTHR46124">
    <property type="entry name" value="D-AMINOACYL-TRNA DEACYLASE"/>
    <property type="match status" value="1"/>
</dbReference>
<evidence type="ECO:0000256" key="2">
    <source>
        <dbReference type="ARBA" id="ARBA00022723"/>
    </source>
</evidence>
<keyword evidence="3" id="KW-0378">Hydrolase</keyword>
<dbReference type="PROSITE" id="PS01091">
    <property type="entry name" value="TATD_3"/>
    <property type="match status" value="1"/>
</dbReference>
<protein>
    <submittedName>
        <fullName evidence="5">YchF/TatD family DNA exonuclease</fullName>
    </submittedName>
</protein>
<dbReference type="CDD" id="cd01310">
    <property type="entry name" value="TatD_DNAse"/>
    <property type="match status" value="1"/>
</dbReference>
<dbReference type="PANTHER" id="PTHR46124:SF2">
    <property type="entry name" value="D-AMINOACYL-TRNA DEACYLASE"/>
    <property type="match status" value="1"/>
</dbReference>
<dbReference type="SUPFAM" id="SSF51556">
    <property type="entry name" value="Metallo-dependent hydrolases"/>
    <property type="match status" value="1"/>
</dbReference>
<dbReference type="InterPro" id="IPR015991">
    <property type="entry name" value="TatD/YcfH-like"/>
</dbReference>
<gene>
    <name evidence="5" type="ORF">M9B40_03150</name>
</gene>
<feature type="binding site" evidence="4">
    <location>
        <position position="154"/>
    </location>
    <ligand>
        <name>a divalent metal cation</name>
        <dbReference type="ChEBI" id="CHEBI:60240"/>
        <label>2</label>
    </ligand>
</feature>
<evidence type="ECO:0000313" key="6">
    <source>
        <dbReference type="Proteomes" id="UP001056381"/>
    </source>
</evidence>
<dbReference type="NCBIfam" id="TIGR00010">
    <property type="entry name" value="YchF/TatD family DNA exonuclease"/>
    <property type="match status" value="1"/>
</dbReference>
<feature type="binding site" evidence="4">
    <location>
        <position position="93"/>
    </location>
    <ligand>
        <name>a divalent metal cation</name>
        <dbReference type="ChEBI" id="CHEBI:60240"/>
        <label>1</label>
    </ligand>
</feature>
<feature type="binding site" evidence="4">
    <location>
        <position position="205"/>
    </location>
    <ligand>
        <name>a divalent metal cation</name>
        <dbReference type="ChEBI" id="CHEBI:60240"/>
        <label>1</label>
    </ligand>
</feature>
<accession>A0A9Q8TYV4</accession>
<dbReference type="GO" id="GO:0004536">
    <property type="term" value="F:DNA nuclease activity"/>
    <property type="evidence" value="ECO:0007669"/>
    <property type="project" value="InterPro"/>
</dbReference>
<comment type="similarity">
    <text evidence="1">Belongs to the metallo-dependent hydrolases superfamily. TatD-type hydrolase family.</text>
</comment>
<evidence type="ECO:0000256" key="4">
    <source>
        <dbReference type="PIRSR" id="PIRSR005902-1"/>
    </source>
</evidence>
<keyword evidence="2 4" id="KW-0479">Metal-binding</keyword>
<dbReference type="GO" id="GO:0046872">
    <property type="term" value="F:metal ion binding"/>
    <property type="evidence" value="ECO:0007669"/>
    <property type="project" value="UniProtKB-KW"/>
</dbReference>
<dbReference type="FunFam" id="3.20.20.140:FF:000005">
    <property type="entry name" value="TatD family hydrolase"/>
    <property type="match status" value="1"/>
</dbReference>
<proteinExistence type="inferred from homology"/>
<organism evidence="5 6">
    <name type="scientific">SAR86 cluster bacterium</name>
    <dbReference type="NCBI Taxonomy" id="2030880"/>
    <lineage>
        <taxon>Bacteria</taxon>
        <taxon>Pseudomonadati</taxon>
        <taxon>Pseudomonadota</taxon>
        <taxon>Gammaproteobacteria</taxon>
        <taxon>SAR86 cluster</taxon>
    </lineage>
</organism>
<feature type="binding site" evidence="4">
    <location>
        <position position="129"/>
    </location>
    <ligand>
        <name>a divalent metal cation</name>
        <dbReference type="ChEBI" id="CHEBI:60240"/>
        <label>2</label>
    </ligand>
</feature>
<dbReference type="EMBL" id="CP097966">
    <property type="protein sequence ID" value="URQ62740.1"/>
    <property type="molecule type" value="Genomic_DNA"/>
</dbReference>
<dbReference type="Proteomes" id="UP001056381">
    <property type="component" value="Chromosome"/>
</dbReference>
<dbReference type="InterPro" id="IPR001130">
    <property type="entry name" value="TatD-like"/>
</dbReference>
<dbReference type="Pfam" id="PF01026">
    <property type="entry name" value="TatD_DNase"/>
    <property type="match status" value="1"/>
</dbReference>
<reference evidence="5" key="1">
    <citation type="submission" date="2022-05" db="EMBL/GenBank/DDBJ databases">
        <title>Single-amplified genomics reveal most streamlined microbe among free-living bacteria.</title>
        <authorList>
            <person name="Roda-Garcia J."/>
            <person name="Haro-Moreno J.M."/>
            <person name="Rodriguez-Valera F."/>
            <person name="Almagro-Moreno S."/>
            <person name="Lopez-Perez M."/>
        </authorList>
    </citation>
    <scope>NUCLEOTIDE SEQUENCE</scope>
    <source>
        <strain evidence="5">TMED112-D2-2</strain>
    </source>
</reference>
<dbReference type="InterPro" id="IPR032466">
    <property type="entry name" value="Metal_Hydrolase"/>
</dbReference>